<feature type="compositionally biased region" description="Basic and acidic residues" evidence="1">
    <location>
        <begin position="1"/>
        <end position="20"/>
    </location>
</feature>
<reference evidence="2 3" key="1">
    <citation type="submission" date="2024-09" db="EMBL/GenBank/DDBJ databases">
        <title>Chromosome-scale assembly of Riccia sorocarpa.</title>
        <authorList>
            <person name="Paukszto L."/>
        </authorList>
    </citation>
    <scope>NUCLEOTIDE SEQUENCE [LARGE SCALE GENOMIC DNA]</scope>
    <source>
        <strain evidence="2">LP-2024</strain>
        <tissue evidence="2">Aerial parts of the thallus</tissue>
    </source>
</reference>
<feature type="compositionally biased region" description="Acidic residues" evidence="1">
    <location>
        <begin position="110"/>
        <end position="126"/>
    </location>
</feature>
<sequence>MHKKERWDATKKSNKDKGKVVDTSQSRKKSQSTPQAPKEKLLGSSIVAEKTRLSRESDNDARRRKREREAMNVPTPPPKKHQSISASPPPRKQQYVTPSSPPRKKHVDVEEVYTEEEAESESDGNDDGVGVATVEEESESPPAKKVGVANYRNMRTKGFSINSLTCSRTLW</sequence>
<protein>
    <submittedName>
        <fullName evidence="2">Uncharacterized protein</fullName>
    </submittedName>
</protein>
<evidence type="ECO:0000256" key="1">
    <source>
        <dbReference type="SAM" id="MobiDB-lite"/>
    </source>
</evidence>
<dbReference type="EMBL" id="JBJQOH010000004">
    <property type="protein sequence ID" value="KAL3689659.1"/>
    <property type="molecule type" value="Genomic_DNA"/>
</dbReference>
<organism evidence="2 3">
    <name type="scientific">Riccia sorocarpa</name>
    <dbReference type="NCBI Taxonomy" id="122646"/>
    <lineage>
        <taxon>Eukaryota</taxon>
        <taxon>Viridiplantae</taxon>
        <taxon>Streptophyta</taxon>
        <taxon>Embryophyta</taxon>
        <taxon>Marchantiophyta</taxon>
        <taxon>Marchantiopsida</taxon>
        <taxon>Marchantiidae</taxon>
        <taxon>Marchantiales</taxon>
        <taxon>Ricciaceae</taxon>
        <taxon>Riccia</taxon>
    </lineage>
</organism>
<evidence type="ECO:0000313" key="3">
    <source>
        <dbReference type="Proteomes" id="UP001633002"/>
    </source>
</evidence>
<feature type="compositionally biased region" description="Basic and acidic residues" evidence="1">
    <location>
        <begin position="49"/>
        <end position="61"/>
    </location>
</feature>
<gene>
    <name evidence="2" type="ORF">R1sor_015968</name>
</gene>
<dbReference type="AlphaFoldDB" id="A0ABD3HJT8"/>
<keyword evidence="3" id="KW-1185">Reference proteome</keyword>
<evidence type="ECO:0000313" key="2">
    <source>
        <dbReference type="EMBL" id="KAL3689659.1"/>
    </source>
</evidence>
<feature type="region of interest" description="Disordered" evidence="1">
    <location>
        <begin position="1"/>
        <end position="149"/>
    </location>
</feature>
<comment type="caution">
    <text evidence="2">The sequence shown here is derived from an EMBL/GenBank/DDBJ whole genome shotgun (WGS) entry which is preliminary data.</text>
</comment>
<proteinExistence type="predicted"/>
<dbReference type="Proteomes" id="UP001633002">
    <property type="component" value="Unassembled WGS sequence"/>
</dbReference>
<accession>A0ABD3HJT8</accession>
<name>A0ABD3HJT8_9MARC</name>